<name>A0A7R9BZL0_9CRUS</name>
<dbReference type="PANTHER" id="PTHR37984:SF5">
    <property type="entry name" value="PROTEIN NYNRIN-LIKE"/>
    <property type="match status" value="1"/>
</dbReference>
<dbReference type="InterPro" id="IPR036397">
    <property type="entry name" value="RNaseH_sf"/>
</dbReference>
<dbReference type="AlphaFoldDB" id="A0A7R9BZL0"/>
<keyword evidence="4" id="KW-1185">Reference proteome</keyword>
<evidence type="ECO:0000313" key="4">
    <source>
        <dbReference type="Proteomes" id="UP000678499"/>
    </source>
</evidence>
<feature type="compositionally biased region" description="Polar residues" evidence="1">
    <location>
        <begin position="326"/>
        <end position="337"/>
    </location>
</feature>
<sequence length="891" mass="99466">MGTPHATGHTIVLCDLTNPTYLGNQEELVAALQAQGIQPINVLQNTTPGPGAGPSAAELTANITKSLLRCRADFPKQAQGEDFEVYLCRLEIAFSHDGTSNNTKIDCLIGHTTPTVAAAAQRLYNKGYHTYDNIADWLKTQFGLSPFKHFTRFLALWHLEDESWAQFGNWLQCEYIRYLPLSANDLPGQEKSITAALIGQLLAITTGGLHTHLYSKATADQTLTWVTCLAYADKYCRMHPNTPRASPALQNTQPGNRQPKTTASGVQKHYCDHHQQYILHTTAKCSLGQNPRPNTAMGNESPRNLQLCTYHPGGLVAHSKADCRNNPANQVTRQPTARTRETPRLDSDGCPLLNPPRYRRQTHHHHWHHGQTRHSTDQHWSHQVIHGDRRCSRSRAHTPSDKGKDLRSPLTHLRQHQPLIAIDYYSQRVVTTPIKRATANALCSFLADVFAQLGTFKIIHSDGAAVFNSAPYKRFITANQIASHIAQPYHPKGNGTCEQAIKSLSAIIAKTAPTPTMWDDVLLDAAIAYNQTPHTATGLPPFKLWHKEPILTPADIKFELPPRDITPELQQVKVTNQRYRKLYIQQANKHRKPEFKLGQMVTLRPQLKTTEKHATNWRFLPKRFGPFRITAVLRKAKYSDTEETDWPRLHLDPGTLNATDGSDDKAHPLTSSPEVHQACSKMPYQAQATPDRSLPRTPTATSPVSSVDIPSFDSPPQEPTPLPQPDIKTTANATDSPAPAAPNCQWRKRQRTSSPVFGHWRNCSTALDPSPTMNTNHNNLISTGSQDAQGSRPKRRRRRPSQYHQPWPPPPLFFCRRRHLSFLGGRVRPLHGSIGAAMMACAKGLNTSLTVSFYFVTPHQSKLADTIQHARACVNQLAPISLRPKRASLCL</sequence>
<dbReference type="SUPFAM" id="SSF53098">
    <property type="entry name" value="Ribonuclease H-like"/>
    <property type="match status" value="1"/>
</dbReference>
<feature type="compositionally biased region" description="Polar residues" evidence="1">
    <location>
        <begin position="762"/>
        <end position="789"/>
    </location>
</feature>
<feature type="compositionally biased region" description="Basic and acidic residues" evidence="1">
    <location>
        <begin position="338"/>
        <end position="347"/>
    </location>
</feature>
<dbReference type="Gene3D" id="3.30.420.10">
    <property type="entry name" value="Ribonuclease H-like superfamily/Ribonuclease H"/>
    <property type="match status" value="1"/>
</dbReference>
<dbReference type="EMBL" id="CAJPEX010008184">
    <property type="protein sequence ID" value="CAG0924590.1"/>
    <property type="molecule type" value="Genomic_DNA"/>
</dbReference>
<reference evidence="3" key="1">
    <citation type="submission" date="2020-11" db="EMBL/GenBank/DDBJ databases">
        <authorList>
            <person name="Tran Van P."/>
        </authorList>
    </citation>
    <scope>NUCLEOTIDE SEQUENCE</scope>
</reference>
<feature type="compositionally biased region" description="Polar residues" evidence="1">
    <location>
        <begin position="248"/>
        <end position="263"/>
    </location>
</feature>
<accession>A0A7R9BZL0</accession>
<dbReference type="InterPro" id="IPR012337">
    <property type="entry name" value="RNaseH-like_sf"/>
</dbReference>
<feature type="compositionally biased region" description="Polar residues" evidence="1">
    <location>
        <begin position="686"/>
        <end position="705"/>
    </location>
</feature>
<feature type="domain" description="Integrase catalytic" evidence="2">
    <location>
        <begin position="395"/>
        <end position="549"/>
    </location>
</feature>
<feature type="compositionally biased region" description="Basic residues" evidence="1">
    <location>
        <begin position="792"/>
        <end position="801"/>
    </location>
</feature>
<dbReference type="InterPro" id="IPR001584">
    <property type="entry name" value="Integrase_cat-core"/>
</dbReference>
<dbReference type="EMBL" id="OA890221">
    <property type="protein sequence ID" value="CAD7284438.1"/>
    <property type="molecule type" value="Genomic_DNA"/>
</dbReference>
<feature type="region of interest" description="Disordered" evidence="1">
    <location>
        <begin position="319"/>
        <end position="408"/>
    </location>
</feature>
<feature type="region of interest" description="Disordered" evidence="1">
    <location>
        <begin position="640"/>
        <end position="808"/>
    </location>
</feature>
<evidence type="ECO:0000256" key="1">
    <source>
        <dbReference type="SAM" id="MobiDB-lite"/>
    </source>
</evidence>
<dbReference type="PANTHER" id="PTHR37984">
    <property type="entry name" value="PROTEIN CBG26694"/>
    <property type="match status" value="1"/>
</dbReference>
<dbReference type="GO" id="GO:0003676">
    <property type="term" value="F:nucleic acid binding"/>
    <property type="evidence" value="ECO:0007669"/>
    <property type="project" value="InterPro"/>
</dbReference>
<protein>
    <recommendedName>
        <fullName evidence="2">Integrase catalytic domain-containing protein</fullName>
    </recommendedName>
</protein>
<dbReference type="OrthoDB" id="6382106at2759"/>
<dbReference type="Proteomes" id="UP000678499">
    <property type="component" value="Unassembled WGS sequence"/>
</dbReference>
<organism evidence="3">
    <name type="scientific">Notodromas monacha</name>
    <dbReference type="NCBI Taxonomy" id="399045"/>
    <lineage>
        <taxon>Eukaryota</taxon>
        <taxon>Metazoa</taxon>
        <taxon>Ecdysozoa</taxon>
        <taxon>Arthropoda</taxon>
        <taxon>Crustacea</taxon>
        <taxon>Oligostraca</taxon>
        <taxon>Ostracoda</taxon>
        <taxon>Podocopa</taxon>
        <taxon>Podocopida</taxon>
        <taxon>Cypridocopina</taxon>
        <taxon>Cypridoidea</taxon>
        <taxon>Cyprididae</taxon>
        <taxon>Notodromas</taxon>
    </lineage>
</organism>
<feature type="region of interest" description="Disordered" evidence="1">
    <location>
        <begin position="243"/>
        <end position="263"/>
    </location>
</feature>
<feature type="compositionally biased region" description="Basic and acidic residues" evidence="1">
    <location>
        <begin position="640"/>
        <end position="651"/>
    </location>
</feature>
<dbReference type="GO" id="GO:0015074">
    <property type="term" value="P:DNA integration"/>
    <property type="evidence" value="ECO:0007669"/>
    <property type="project" value="InterPro"/>
</dbReference>
<feature type="compositionally biased region" description="Basic and acidic residues" evidence="1">
    <location>
        <begin position="398"/>
        <end position="407"/>
    </location>
</feature>
<proteinExistence type="predicted"/>
<dbReference type="InterPro" id="IPR050951">
    <property type="entry name" value="Retrovirus_Pol_polyprotein"/>
</dbReference>
<dbReference type="PROSITE" id="PS50994">
    <property type="entry name" value="INTEGRASE"/>
    <property type="match status" value="1"/>
</dbReference>
<gene>
    <name evidence="3" type="ORF">NMOB1V02_LOCUS12044</name>
</gene>
<evidence type="ECO:0000259" key="2">
    <source>
        <dbReference type="PROSITE" id="PS50994"/>
    </source>
</evidence>
<feature type="compositionally biased region" description="Basic residues" evidence="1">
    <location>
        <begin position="357"/>
        <end position="372"/>
    </location>
</feature>
<evidence type="ECO:0000313" key="3">
    <source>
        <dbReference type="EMBL" id="CAD7284438.1"/>
    </source>
</evidence>
<feature type="compositionally biased region" description="Basic and acidic residues" evidence="1">
    <location>
        <begin position="374"/>
        <end position="391"/>
    </location>
</feature>